<dbReference type="InterPro" id="IPR006311">
    <property type="entry name" value="TAT_signal"/>
</dbReference>
<dbReference type="SUPFAM" id="SSF53474">
    <property type="entry name" value="alpha/beta-Hydrolases"/>
    <property type="match status" value="1"/>
</dbReference>
<reference evidence="3" key="2">
    <citation type="journal article" date="2009" name="Protein Pept. Lett.">
        <title>Alpha/beta hydrolase fold: an update.</title>
        <authorList>
            <person name="Carr P.D."/>
            <person name="Ollis D.L."/>
        </authorList>
    </citation>
    <scope>NUCLEOTIDE SEQUENCE</scope>
</reference>
<organism evidence="2 3">
    <name type="scientific">Derxia gummosa DSM 723</name>
    <dbReference type="NCBI Taxonomy" id="1121388"/>
    <lineage>
        <taxon>Bacteria</taxon>
        <taxon>Pseudomonadati</taxon>
        <taxon>Pseudomonadota</taxon>
        <taxon>Betaproteobacteria</taxon>
        <taxon>Burkholderiales</taxon>
        <taxon>Alcaligenaceae</taxon>
        <taxon>Derxia</taxon>
    </lineage>
</organism>
<dbReference type="InterPro" id="IPR029058">
    <property type="entry name" value="AB_hydrolase_fold"/>
</dbReference>
<accession>A0A8B6X169</accession>
<reference evidence="3" key="3">
    <citation type="submission" date="2025-08" db="UniProtKB">
        <authorList>
            <consortium name="RefSeq"/>
        </authorList>
    </citation>
    <scope>IDENTIFICATION</scope>
</reference>
<dbReference type="Pfam" id="PF01738">
    <property type="entry name" value="DLH"/>
    <property type="match status" value="1"/>
</dbReference>
<dbReference type="Proteomes" id="UP000675920">
    <property type="component" value="Unplaced"/>
</dbReference>
<dbReference type="InterPro" id="IPR002925">
    <property type="entry name" value="Dienelactn_hydro"/>
</dbReference>
<evidence type="ECO:0000313" key="3">
    <source>
        <dbReference type="RefSeq" id="WP_028310273.1"/>
    </source>
</evidence>
<keyword evidence="2" id="KW-1185">Reference proteome</keyword>
<evidence type="ECO:0000313" key="2">
    <source>
        <dbReference type="Proteomes" id="UP000675920"/>
    </source>
</evidence>
<dbReference type="RefSeq" id="WP_028310273.1">
    <property type="nucleotide sequence ID" value="NZ_AXWS01000007.1"/>
</dbReference>
<feature type="domain" description="Dienelactone hydrolase" evidence="1">
    <location>
        <begin position="66"/>
        <end position="291"/>
    </location>
</feature>
<sequence length="294" mass="30971">MPHADDSCALAPTAPASPDRRDFMRGAVGVGFAAAVLPTLAQTAIHTPPDGLVAGELRVNAGADTIPAYRARPAAGAGWPVVLVVSEIFGVHEHIADLCRRLARAGYYAIAPELFVRQGDAKAEQAIPDLIRNVVAKKSDAETLADLDATVATAAADGGDTGRLAITGFCWGGRVVWMYAAHSKRLKAGVAWYGKLVAGFNPALQPRNPVDVAARLNAPVLGLYGGKDDSIPLDGIERMKAELAKGTPASRGSSFVVYPQAGHAFNADYRPSYVADAAQDGWKRMLDWFKANGV</sequence>
<dbReference type="PANTHER" id="PTHR46623:SF6">
    <property type="entry name" value="ALPHA_BETA-HYDROLASES SUPERFAMILY PROTEIN"/>
    <property type="match status" value="1"/>
</dbReference>
<protein>
    <submittedName>
        <fullName evidence="3">Dienelactone hydrolase family protein</fullName>
        <ecNumber evidence="3">3.-.-.-</ecNumber>
    </submittedName>
</protein>
<dbReference type="InterPro" id="IPR051049">
    <property type="entry name" value="Dienelactone_hydrolase-like"/>
</dbReference>
<dbReference type="PANTHER" id="PTHR46623">
    <property type="entry name" value="CARBOXYMETHYLENEBUTENOLIDASE-RELATED"/>
    <property type="match status" value="1"/>
</dbReference>
<reference evidence="3" key="1">
    <citation type="journal article" date="2000" name="Curr. Protein Pept. Sci.">
        <title>Alpha/Beta-hydrolase fold enzymes: structures, functions and mechanisms.</title>
        <authorList>
            <person name="Holmquist M."/>
        </authorList>
    </citation>
    <scope>NUCLEOTIDE SEQUENCE</scope>
</reference>
<name>A0A8B6X169_9BURK</name>
<evidence type="ECO:0000259" key="1">
    <source>
        <dbReference type="Pfam" id="PF01738"/>
    </source>
</evidence>
<dbReference type="GO" id="GO:0016787">
    <property type="term" value="F:hydrolase activity"/>
    <property type="evidence" value="ECO:0007669"/>
    <property type="project" value="UniProtKB-KW"/>
</dbReference>
<dbReference type="OrthoDB" id="9787933at2"/>
<keyword evidence="3" id="KW-0378">Hydrolase</keyword>
<dbReference type="PROSITE" id="PS51318">
    <property type="entry name" value="TAT"/>
    <property type="match status" value="1"/>
</dbReference>
<dbReference type="AlphaFoldDB" id="A0A8B6X169"/>
<proteinExistence type="predicted"/>
<dbReference type="EC" id="3.-.-.-" evidence="3"/>
<dbReference type="Gene3D" id="3.40.50.1820">
    <property type="entry name" value="alpha/beta hydrolase"/>
    <property type="match status" value="1"/>
</dbReference>